<dbReference type="EMBL" id="VFPS01000001">
    <property type="protein sequence ID" value="TQN01004.1"/>
    <property type="molecule type" value="Genomic_DNA"/>
</dbReference>
<dbReference type="SUPFAM" id="SSF51905">
    <property type="entry name" value="FAD/NAD(P)-binding domain"/>
    <property type="match status" value="1"/>
</dbReference>
<organism evidence="2 3">
    <name type="scientific">Microbacterium lacticum</name>
    <dbReference type="NCBI Taxonomy" id="33885"/>
    <lineage>
        <taxon>Bacteria</taxon>
        <taxon>Bacillati</taxon>
        <taxon>Actinomycetota</taxon>
        <taxon>Actinomycetes</taxon>
        <taxon>Micrococcales</taxon>
        <taxon>Microbacteriaceae</taxon>
        <taxon>Microbacterium</taxon>
    </lineage>
</organism>
<accession>A0A4Y3UN91</accession>
<dbReference type="Pfam" id="PF01593">
    <property type="entry name" value="Amino_oxidase"/>
    <property type="match status" value="1"/>
</dbReference>
<feature type="domain" description="Amine oxidase" evidence="1">
    <location>
        <begin position="23"/>
        <end position="360"/>
    </location>
</feature>
<proteinExistence type="predicted"/>
<protein>
    <submittedName>
        <fullName evidence="2">Oxygen-dependent protoporphyrinogen oxidase</fullName>
    </submittedName>
</protein>
<evidence type="ECO:0000313" key="3">
    <source>
        <dbReference type="Proteomes" id="UP000319804"/>
    </source>
</evidence>
<dbReference type="Gene3D" id="3.90.660.20">
    <property type="entry name" value="Protoporphyrinogen oxidase, mitochondrial, domain 2"/>
    <property type="match status" value="1"/>
</dbReference>
<dbReference type="Proteomes" id="UP000319804">
    <property type="component" value="Unassembled WGS sequence"/>
</dbReference>
<sequence>MTTIEPSAPGAQDADVAIVGAGIAGLTLAHDLARAGLRVIVCEASDTVGGLLRRGRVGEIDLDLGAESFATRTDAVAALVSDAALDLDLVAPSPGGAHLAVAGEAGAVVRAPLPRRTVLGIPADPLADDVVALIGADAAARAAAERDLPPLAFGDDDGTEPSLFDLVTERSGRVVAERLVDTLCRSVYSRPATDVRLSDLHPGMWAAVREHGSLIAAAEALATGARAGAAVGGVSGGMWRLPAALAEAARAHGADIRIGVAVHAVRADDTITGGSLLETSAGDVTARVVVVATGPAAAARLVSADTEARDAAAAGRVQVIAAAIDHAGLDAFPAGSGVIVDPALPTPAKALTHVTAKWAWARDAAPAHRHLVRLSARGKDPAGLDSREGVAREVSLLTGVDIAPADVVDVVVQEWPDAVASPRTAAALAAAPVRIAGASVAGTGLASVIPHARALAATLIAELRTPIRPASDPLRSHA</sequence>
<gene>
    <name evidence="2" type="ORF">FHX68_1140</name>
</gene>
<dbReference type="GO" id="GO:0016491">
    <property type="term" value="F:oxidoreductase activity"/>
    <property type="evidence" value="ECO:0007669"/>
    <property type="project" value="InterPro"/>
</dbReference>
<keyword evidence="3" id="KW-1185">Reference proteome</keyword>
<dbReference type="Gene3D" id="3.50.50.60">
    <property type="entry name" value="FAD/NAD(P)-binding domain"/>
    <property type="match status" value="1"/>
</dbReference>
<dbReference type="InterPro" id="IPR050464">
    <property type="entry name" value="Zeta_carotene_desat/Oxidored"/>
</dbReference>
<evidence type="ECO:0000259" key="1">
    <source>
        <dbReference type="Pfam" id="PF01593"/>
    </source>
</evidence>
<dbReference type="InterPro" id="IPR002937">
    <property type="entry name" value="Amino_oxidase"/>
</dbReference>
<dbReference type="PANTHER" id="PTHR42923">
    <property type="entry name" value="PROTOPORPHYRINOGEN OXIDASE"/>
    <property type="match status" value="1"/>
</dbReference>
<name>A0A4Y3UN91_9MICO</name>
<dbReference type="RefSeq" id="WP_141380866.1">
    <property type="nucleotide sequence ID" value="NZ_BJNA01000036.1"/>
</dbReference>
<dbReference type="PANTHER" id="PTHR42923:SF3">
    <property type="entry name" value="PROTOPORPHYRINOGEN OXIDASE"/>
    <property type="match status" value="1"/>
</dbReference>
<dbReference type="PRINTS" id="PR00419">
    <property type="entry name" value="ADXRDTASE"/>
</dbReference>
<dbReference type="InterPro" id="IPR036188">
    <property type="entry name" value="FAD/NAD-bd_sf"/>
</dbReference>
<dbReference type="OrthoDB" id="3450553at2"/>
<comment type="caution">
    <text evidence="2">The sequence shown here is derived from an EMBL/GenBank/DDBJ whole genome shotgun (WGS) entry which is preliminary data.</text>
</comment>
<dbReference type="AlphaFoldDB" id="A0A4Y3UN91"/>
<evidence type="ECO:0000313" key="2">
    <source>
        <dbReference type="EMBL" id="TQN01004.1"/>
    </source>
</evidence>
<reference evidence="2 3" key="1">
    <citation type="submission" date="2019-06" db="EMBL/GenBank/DDBJ databases">
        <title>Sequencing the genomes of 1000 actinobacteria strains.</title>
        <authorList>
            <person name="Klenk H.-P."/>
        </authorList>
    </citation>
    <scope>NUCLEOTIDE SEQUENCE [LARGE SCALE GENOMIC DNA]</scope>
    <source>
        <strain evidence="2 3">DSM 20427</strain>
    </source>
</reference>
<dbReference type="Gene3D" id="1.10.3110.10">
    <property type="entry name" value="protoporphyrinogen ix oxidase, domain 3"/>
    <property type="match status" value="1"/>
</dbReference>